<sequence length="221" mass="25075">MDANMGDMDVGKDTDNLPNIFVSVDSMLKNPDDVQTAAMHSNINLDSDVNDNCEEGEIILTGKKKDKQTWNITKRDIMEVVSEFFSEVMVFLTLVKVCVKIRMALSTFTYTMKHVLREGNACANWLAKLGSKLDEEKQFELFTDKACLCCWKVFLDEVVGIIHAFSGFVLIIKDPRRFVLNGNYLSFLFWVLYTLSPTLSSISELEVPSKDLVTTFLEINT</sequence>
<protein>
    <submittedName>
        <fullName evidence="1">Uncharacterized protein</fullName>
    </submittedName>
</protein>
<proteinExistence type="predicted"/>
<name>A0A8T3C711_DENNO</name>
<dbReference type="AlphaFoldDB" id="A0A8T3C711"/>
<organism evidence="1 2">
    <name type="scientific">Dendrobium nobile</name>
    <name type="common">Orchid</name>
    <dbReference type="NCBI Taxonomy" id="94219"/>
    <lineage>
        <taxon>Eukaryota</taxon>
        <taxon>Viridiplantae</taxon>
        <taxon>Streptophyta</taxon>
        <taxon>Embryophyta</taxon>
        <taxon>Tracheophyta</taxon>
        <taxon>Spermatophyta</taxon>
        <taxon>Magnoliopsida</taxon>
        <taxon>Liliopsida</taxon>
        <taxon>Asparagales</taxon>
        <taxon>Orchidaceae</taxon>
        <taxon>Epidendroideae</taxon>
        <taxon>Malaxideae</taxon>
        <taxon>Dendrobiinae</taxon>
        <taxon>Dendrobium</taxon>
    </lineage>
</organism>
<dbReference type="EMBL" id="JAGYWB010000002">
    <property type="protein sequence ID" value="KAI0529563.1"/>
    <property type="molecule type" value="Genomic_DNA"/>
</dbReference>
<dbReference type="Proteomes" id="UP000829196">
    <property type="component" value="Unassembled WGS sequence"/>
</dbReference>
<evidence type="ECO:0000313" key="1">
    <source>
        <dbReference type="EMBL" id="KAI0529563.1"/>
    </source>
</evidence>
<keyword evidence="2" id="KW-1185">Reference proteome</keyword>
<reference evidence="1" key="1">
    <citation type="journal article" date="2022" name="Front. Genet.">
        <title>Chromosome-Scale Assembly of the Dendrobium nobile Genome Provides Insights Into the Molecular Mechanism of the Biosynthesis of the Medicinal Active Ingredient of Dendrobium.</title>
        <authorList>
            <person name="Xu Q."/>
            <person name="Niu S.-C."/>
            <person name="Li K.-L."/>
            <person name="Zheng P.-J."/>
            <person name="Zhang X.-J."/>
            <person name="Jia Y."/>
            <person name="Liu Y."/>
            <person name="Niu Y.-X."/>
            <person name="Yu L.-H."/>
            <person name="Chen D.-F."/>
            <person name="Zhang G.-Q."/>
        </authorList>
    </citation>
    <scope>NUCLEOTIDE SEQUENCE</scope>
    <source>
        <tissue evidence="1">Leaf</tissue>
    </source>
</reference>
<gene>
    <name evidence="1" type="ORF">KFK09_002115</name>
</gene>
<evidence type="ECO:0000313" key="2">
    <source>
        <dbReference type="Proteomes" id="UP000829196"/>
    </source>
</evidence>
<comment type="caution">
    <text evidence="1">The sequence shown here is derived from an EMBL/GenBank/DDBJ whole genome shotgun (WGS) entry which is preliminary data.</text>
</comment>
<accession>A0A8T3C711</accession>